<accession>A0A069RI04</accession>
<name>A0A069RI04_PEPLI</name>
<sequence length="62" mass="7078">MENARKIVSCVIEGGKIFTEAIRFERGSEECPVSLMASELQSRNELISSYNEQYEFCKVDLV</sequence>
<comment type="caution">
    <text evidence="1">The sequence shown here is derived from an EMBL/GenBank/DDBJ whole genome shotgun (WGS) entry which is preliminary data.</text>
</comment>
<dbReference type="Proteomes" id="UP000027946">
    <property type="component" value="Unassembled WGS sequence"/>
</dbReference>
<evidence type="ECO:0000313" key="1">
    <source>
        <dbReference type="EMBL" id="KDR96601.1"/>
    </source>
</evidence>
<dbReference type="RefSeq" id="WP_038261090.1">
    <property type="nucleotide sequence ID" value="NZ_FSRH01000001.1"/>
</dbReference>
<dbReference type="EMBL" id="JJMM01000002">
    <property type="protein sequence ID" value="KDR96601.1"/>
    <property type="molecule type" value="Genomic_DNA"/>
</dbReference>
<proteinExistence type="predicted"/>
<reference evidence="1 2" key="1">
    <citation type="submission" date="2014-03" db="EMBL/GenBank/DDBJ databases">
        <title>Genome sequence of Clostridium litorale W6, DSM 5388.</title>
        <authorList>
            <person name="Poehlein A."/>
            <person name="Jagirdar A."/>
            <person name="Khonsari B."/>
            <person name="Chibani C.M."/>
            <person name="Gutierrez Gutierrez D.A."/>
            <person name="Davydova E."/>
            <person name="Alghaithi H.S."/>
            <person name="Nair K.P."/>
            <person name="Dhamotharan K."/>
            <person name="Chandran L."/>
            <person name="G W."/>
            <person name="Daniel R."/>
        </authorList>
    </citation>
    <scope>NUCLEOTIDE SEQUENCE [LARGE SCALE GENOMIC DNA]</scope>
    <source>
        <strain evidence="1 2">W6</strain>
    </source>
</reference>
<evidence type="ECO:0000313" key="2">
    <source>
        <dbReference type="Proteomes" id="UP000027946"/>
    </source>
</evidence>
<keyword evidence="2" id="KW-1185">Reference proteome</keyword>
<protein>
    <submittedName>
        <fullName evidence="1">Uncharacterized protein</fullName>
    </submittedName>
</protein>
<organism evidence="1 2">
    <name type="scientific">Peptoclostridium litorale DSM 5388</name>
    <dbReference type="NCBI Taxonomy" id="1121324"/>
    <lineage>
        <taxon>Bacteria</taxon>
        <taxon>Bacillati</taxon>
        <taxon>Bacillota</taxon>
        <taxon>Clostridia</taxon>
        <taxon>Peptostreptococcales</taxon>
        <taxon>Peptoclostridiaceae</taxon>
        <taxon>Peptoclostridium</taxon>
    </lineage>
</organism>
<gene>
    <name evidence="1" type="ORF">CLIT_2c02070</name>
</gene>
<dbReference type="AlphaFoldDB" id="A0A069RI04"/>